<dbReference type="Pfam" id="PF14399">
    <property type="entry name" value="BtrH_N"/>
    <property type="match status" value="1"/>
</dbReference>
<protein>
    <recommendedName>
        <fullName evidence="1">Butirosin biosynthesis protein H N-terminal domain-containing protein</fullName>
    </recommendedName>
</protein>
<accession>A0A4P8IBQ5</accession>
<dbReference type="InterPro" id="IPR026935">
    <property type="entry name" value="BtrH_N"/>
</dbReference>
<dbReference type="EMBL" id="CP040058">
    <property type="protein sequence ID" value="QCP35122.1"/>
    <property type="molecule type" value="Genomic_DNA"/>
</dbReference>
<evidence type="ECO:0000313" key="2">
    <source>
        <dbReference type="EMBL" id="QCP35122.1"/>
    </source>
</evidence>
<proteinExistence type="predicted"/>
<sequence>MAKARAEIDSGFPVVLGTLDMFHLSYFEKFYHREHIPFHYVLMAGYDDGEQTVSLYDCGRREKLKLSYMDLRLAMDCSCPGLSRPNTVCTIRMESQKNKYQIAKEALAVKGDLFLNPPMPFLGYKGFERFIKELPQWKTDLCREDYDKILKNMVTFFGTVPMVPNVLRGIDLPDEVEFKGGFEKMGSMLSQMGEEYDRDDWNKAAVIFYEGADVMEQISGILIRYLSGQGDETEKLPEKFGHVLTKMKEGYRMAAEISS</sequence>
<evidence type="ECO:0000313" key="3">
    <source>
        <dbReference type="Proteomes" id="UP000298653"/>
    </source>
</evidence>
<keyword evidence="3" id="KW-1185">Reference proteome</keyword>
<name>A0A4P8IBQ5_9FIRM</name>
<gene>
    <name evidence="2" type="ORF">AR1Y2_1668</name>
</gene>
<organism evidence="2 3">
    <name type="scientific">Anaerostipes rhamnosivorans</name>
    <dbReference type="NCBI Taxonomy" id="1229621"/>
    <lineage>
        <taxon>Bacteria</taxon>
        <taxon>Bacillati</taxon>
        <taxon>Bacillota</taxon>
        <taxon>Clostridia</taxon>
        <taxon>Lachnospirales</taxon>
        <taxon>Lachnospiraceae</taxon>
        <taxon>Anaerostipes</taxon>
    </lineage>
</organism>
<dbReference type="KEGG" id="arf:AR1Y2_1668"/>
<evidence type="ECO:0000259" key="1">
    <source>
        <dbReference type="Pfam" id="PF14399"/>
    </source>
</evidence>
<feature type="domain" description="Butirosin biosynthesis protein H N-terminal" evidence="1">
    <location>
        <begin position="2"/>
        <end position="58"/>
    </location>
</feature>
<dbReference type="Proteomes" id="UP000298653">
    <property type="component" value="Chromosome"/>
</dbReference>
<reference evidence="2 3" key="1">
    <citation type="submission" date="2019-05" db="EMBL/GenBank/DDBJ databases">
        <title>Complete genome sequencing of Anaerostipes rhamnosivorans.</title>
        <authorList>
            <person name="Bui T.P.N."/>
            <person name="de Vos W.M."/>
        </authorList>
    </citation>
    <scope>NUCLEOTIDE SEQUENCE [LARGE SCALE GENOMIC DNA]</scope>
    <source>
        <strain evidence="2 3">1y2</strain>
    </source>
</reference>
<dbReference type="AlphaFoldDB" id="A0A4P8IBQ5"/>